<reference evidence="1" key="1">
    <citation type="submission" date="2022-06" db="EMBL/GenBank/DDBJ databases">
        <title>Phylogenomic reconstructions and comparative analyses of Kickxellomycotina fungi.</title>
        <authorList>
            <person name="Reynolds N.K."/>
            <person name="Stajich J.E."/>
            <person name="Barry K."/>
            <person name="Grigoriev I.V."/>
            <person name="Crous P."/>
            <person name="Smith M.E."/>
        </authorList>
    </citation>
    <scope>NUCLEOTIDE SEQUENCE</scope>
    <source>
        <strain evidence="1">RSA 2271</strain>
    </source>
</reference>
<dbReference type="EC" id="3.1.26.5" evidence="1"/>
<proteinExistence type="predicted"/>
<sequence>LNVWQHVPTIDDAYTSWSSSSSLDLATCLKSSRSLIILRRLTVELADHAQNYSLNNLSSLLNAYDLIAIRPTSEKVFHAVCSGTYPSIDLISLDLGSRLPFYLKMKTVLMAVEKGFSFEICYGHAIT</sequence>
<dbReference type="EMBL" id="JAMZIH010004178">
    <property type="protein sequence ID" value="KAJ1676396.1"/>
    <property type="molecule type" value="Genomic_DNA"/>
</dbReference>
<gene>
    <name evidence="1" type="primary">RPP1</name>
    <name evidence="1" type="ORF">EV182_008274</name>
</gene>
<feature type="non-terminal residue" evidence="1">
    <location>
        <position position="1"/>
    </location>
</feature>
<accession>A0ACC1HL44</accession>
<feature type="non-terminal residue" evidence="1">
    <location>
        <position position="127"/>
    </location>
</feature>
<name>A0ACC1HL44_9FUNG</name>
<comment type="caution">
    <text evidence="1">The sequence shown here is derived from an EMBL/GenBank/DDBJ whole genome shotgun (WGS) entry which is preliminary data.</text>
</comment>
<evidence type="ECO:0000313" key="1">
    <source>
        <dbReference type="EMBL" id="KAJ1676396.1"/>
    </source>
</evidence>
<keyword evidence="1" id="KW-0378">Hydrolase</keyword>
<keyword evidence="2" id="KW-1185">Reference proteome</keyword>
<evidence type="ECO:0000313" key="2">
    <source>
        <dbReference type="Proteomes" id="UP001145114"/>
    </source>
</evidence>
<dbReference type="Proteomes" id="UP001145114">
    <property type="component" value="Unassembled WGS sequence"/>
</dbReference>
<protein>
    <submittedName>
        <fullName evidence="1">RNA-binding RNA processing protein rpp1</fullName>
        <ecNumber evidence="1">3.1.26.5</ecNumber>
    </submittedName>
</protein>
<organism evidence="1 2">
    <name type="scientific">Spiromyces aspiralis</name>
    <dbReference type="NCBI Taxonomy" id="68401"/>
    <lineage>
        <taxon>Eukaryota</taxon>
        <taxon>Fungi</taxon>
        <taxon>Fungi incertae sedis</taxon>
        <taxon>Zoopagomycota</taxon>
        <taxon>Kickxellomycotina</taxon>
        <taxon>Kickxellomycetes</taxon>
        <taxon>Kickxellales</taxon>
        <taxon>Kickxellaceae</taxon>
        <taxon>Spiromyces</taxon>
    </lineage>
</organism>